<dbReference type="OrthoDB" id="2800877at2759"/>
<keyword evidence="2" id="KW-0479">Metal-binding</keyword>
<dbReference type="Proteomes" id="UP000290288">
    <property type="component" value="Unassembled WGS sequence"/>
</dbReference>
<dbReference type="SUPFAM" id="SSF53098">
    <property type="entry name" value="Ribonuclease H-like"/>
    <property type="match status" value="1"/>
</dbReference>
<feature type="region of interest" description="Disordered" evidence="7">
    <location>
        <begin position="125"/>
        <end position="243"/>
    </location>
</feature>
<organism evidence="9 10">
    <name type="scientific">Candolleomyces aberdarensis</name>
    <dbReference type="NCBI Taxonomy" id="2316362"/>
    <lineage>
        <taxon>Eukaryota</taxon>
        <taxon>Fungi</taxon>
        <taxon>Dikarya</taxon>
        <taxon>Basidiomycota</taxon>
        <taxon>Agaricomycotina</taxon>
        <taxon>Agaricomycetes</taxon>
        <taxon>Agaricomycetidae</taxon>
        <taxon>Agaricales</taxon>
        <taxon>Agaricineae</taxon>
        <taxon>Psathyrellaceae</taxon>
        <taxon>Candolleomyces</taxon>
    </lineage>
</organism>
<feature type="compositionally biased region" description="Low complexity" evidence="7">
    <location>
        <begin position="861"/>
        <end position="873"/>
    </location>
</feature>
<reference evidence="9 10" key="1">
    <citation type="submission" date="2019-01" db="EMBL/GenBank/DDBJ databases">
        <title>Draft genome sequence of Psathyrella aberdarensis IHI B618.</title>
        <authorList>
            <person name="Buettner E."/>
            <person name="Kellner H."/>
        </authorList>
    </citation>
    <scope>NUCLEOTIDE SEQUENCE [LARGE SCALE GENOMIC DNA]</scope>
    <source>
        <strain evidence="9 10">IHI B618</strain>
    </source>
</reference>
<feature type="compositionally biased region" description="Basic and acidic residues" evidence="7">
    <location>
        <begin position="189"/>
        <end position="199"/>
    </location>
</feature>
<evidence type="ECO:0000256" key="3">
    <source>
        <dbReference type="ARBA" id="ARBA00022771"/>
    </source>
</evidence>
<evidence type="ECO:0000313" key="9">
    <source>
        <dbReference type="EMBL" id="RXW16275.1"/>
    </source>
</evidence>
<dbReference type="GO" id="GO:0046983">
    <property type="term" value="F:protein dimerization activity"/>
    <property type="evidence" value="ECO:0007669"/>
    <property type="project" value="InterPro"/>
</dbReference>
<feature type="compositionally biased region" description="Basic and acidic residues" evidence="7">
    <location>
        <begin position="155"/>
        <end position="169"/>
    </location>
</feature>
<dbReference type="PANTHER" id="PTHR46481">
    <property type="entry name" value="ZINC FINGER BED DOMAIN-CONTAINING PROTEIN 4"/>
    <property type="match status" value="1"/>
</dbReference>
<dbReference type="GO" id="GO:0005634">
    <property type="term" value="C:nucleus"/>
    <property type="evidence" value="ECO:0007669"/>
    <property type="project" value="UniProtKB-SubCell"/>
</dbReference>
<keyword evidence="10" id="KW-1185">Reference proteome</keyword>
<gene>
    <name evidence="9" type="ORF">EST38_g9579</name>
</gene>
<feature type="region of interest" description="Disordered" evidence="7">
    <location>
        <begin position="330"/>
        <end position="349"/>
    </location>
</feature>
<dbReference type="InterPro" id="IPR008906">
    <property type="entry name" value="HATC_C_dom"/>
</dbReference>
<feature type="coiled-coil region" evidence="6">
    <location>
        <begin position="820"/>
        <end position="847"/>
    </location>
</feature>
<dbReference type="EMBL" id="SDEE01000455">
    <property type="protein sequence ID" value="RXW16275.1"/>
    <property type="molecule type" value="Genomic_DNA"/>
</dbReference>
<evidence type="ECO:0000256" key="2">
    <source>
        <dbReference type="ARBA" id="ARBA00022723"/>
    </source>
</evidence>
<evidence type="ECO:0000256" key="4">
    <source>
        <dbReference type="ARBA" id="ARBA00022833"/>
    </source>
</evidence>
<evidence type="ECO:0000313" key="10">
    <source>
        <dbReference type="Proteomes" id="UP000290288"/>
    </source>
</evidence>
<keyword evidence="5" id="KW-0539">Nucleus</keyword>
<evidence type="ECO:0000256" key="5">
    <source>
        <dbReference type="ARBA" id="ARBA00023242"/>
    </source>
</evidence>
<name>A0A4Q2DCU9_9AGAR</name>
<accession>A0A4Q2DCU9</accession>
<dbReference type="AlphaFoldDB" id="A0A4Q2DCU9"/>
<keyword evidence="3" id="KW-0863">Zinc-finger</keyword>
<dbReference type="InterPro" id="IPR012337">
    <property type="entry name" value="RNaseH-like_sf"/>
</dbReference>
<feature type="region of interest" description="Disordered" evidence="7">
    <location>
        <begin position="854"/>
        <end position="874"/>
    </location>
</feature>
<sequence>MAPTVDVAGVFARKVKALRSLILQLPPTMPIAKPDSQIVEVFKRHPVPADSSENWEIFNRRMDILFGEETRVNGHLPTVERGRYGMDLILGYLEDEVASGHLQWEAAMPKIMRLVNEVKGLINAASAPPPQTEKSKKRKKSLASAAFSGSEASDGADKDYIPPRRSAKDDDPEPEAIFDSDGEEITEATDFRKEIDKKRAERRAKATKNASSQATKSSGAKASASKVSIELATDEESDGEGALRRVQAAEAVPKGKRRGPANQTLVHWLPAQAVTDEEGRKRWEFRCSIRTFEQTLLVKKGHDAPEFTNEPKIPKLSNLATHTNECKKKADYDQAKEAEEGDPTLPTASDFNYRRSAELMAEFLEKGRLNPAVKVTPEGFRRIFAAWILDEDLPWTTGEAPLLRCLFQYLKVNQLLPSDTQVRKELGKIFIELHAKMVKDLAAVKSKIAYATDTWTNKQMVYTFAATVASFVDEEWELIERVIDFKPLENKEHEGFYAARAFIEEHADRHFHCLAHVINLVAQAILAGLDEAEPCEDLGDENNTYLLHKDAPIHYDVLQDRELEELQENRENDLSVEDKRDELAEALSLLGLEMDQVAGMEEVEQTRGASELKRLRFFTLKITSSPQRRKLFWKVSAARYGDKRTRDGDKTSPLLAALMVVRDVRTRWNSTHAMIDRALLLREAINDWVYSMPEYRELALSNAEWERLRILRDLLEPFTEATRMISSSTYPTIPLVIPLYHSLEEHLKAAMSNLNLSATIHGAIAMGHIKLLKYKSKAMSNQYYIISTVLQPSMRSRWFKKLAGAPPKPIDKKSTNPEVVKKYQNAVKKLEKDQREAIDKAELLVSEVARRYLEDAPTPTPESASAPQESAPSIHRSLSASSLLNIDDDDFSLENEPEQTAEERLEDELKRYFQGKGGMADVEDTLKWWKRNEGSFPTLACMARDFLPIPATSVSVERIFSKSRRICQDLRSSLLAETIQEALLTKVWIRSGFFKLLPPPKPTVKHGDPSLLSTR</sequence>
<comment type="subcellular location">
    <subcellularLocation>
        <location evidence="1">Nucleus</location>
    </subcellularLocation>
</comment>
<evidence type="ECO:0000256" key="7">
    <source>
        <dbReference type="SAM" id="MobiDB-lite"/>
    </source>
</evidence>
<dbReference type="Pfam" id="PF05699">
    <property type="entry name" value="Dimer_Tnp_hAT"/>
    <property type="match status" value="1"/>
</dbReference>
<keyword evidence="4" id="KW-0862">Zinc</keyword>
<protein>
    <recommendedName>
        <fullName evidence="8">HAT C-terminal dimerisation domain-containing protein</fullName>
    </recommendedName>
</protein>
<evidence type="ECO:0000259" key="8">
    <source>
        <dbReference type="Pfam" id="PF05699"/>
    </source>
</evidence>
<dbReference type="PANTHER" id="PTHR46481:SF10">
    <property type="entry name" value="ZINC FINGER BED DOMAIN-CONTAINING PROTEIN 39"/>
    <property type="match status" value="1"/>
</dbReference>
<dbReference type="GO" id="GO:0008270">
    <property type="term" value="F:zinc ion binding"/>
    <property type="evidence" value="ECO:0007669"/>
    <property type="project" value="UniProtKB-KW"/>
</dbReference>
<comment type="caution">
    <text evidence="9">The sequence shown here is derived from an EMBL/GenBank/DDBJ whole genome shotgun (WGS) entry which is preliminary data.</text>
</comment>
<feature type="compositionally biased region" description="Low complexity" evidence="7">
    <location>
        <begin position="207"/>
        <end position="228"/>
    </location>
</feature>
<keyword evidence="6" id="KW-0175">Coiled coil</keyword>
<feature type="compositionally biased region" description="Acidic residues" evidence="7">
    <location>
        <begin position="170"/>
        <end position="187"/>
    </location>
</feature>
<dbReference type="InterPro" id="IPR052035">
    <property type="entry name" value="ZnF_BED_domain_contain"/>
</dbReference>
<proteinExistence type="predicted"/>
<evidence type="ECO:0000256" key="6">
    <source>
        <dbReference type="SAM" id="Coils"/>
    </source>
</evidence>
<evidence type="ECO:0000256" key="1">
    <source>
        <dbReference type="ARBA" id="ARBA00004123"/>
    </source>
</evidence>
<feature type="domain" description="HAT C-terminal dimerisation" evidence="8">
    <location>
        <begin position="911"/>
        <end position="989"/>
    </location>
</feature>